<proteinExistence type="predicted"/>
<dbReference type="Pfam" id="PF00078">
    <property type="entry name" value="RVT_1"/>
    <property type="match status" value="1"/>
</dbReference>
<feature type="domain" description="Reverse transcriptase" evidence="17">
    <location>
        <begin position="599"/>
        <end position="778"/>
    </location>
</feature>
<dbReference type="Pfam" id="PF03732">
    <property type="entry name" value="Retrotrans_gag"/>
    <property type="match status" value="1"/>
</dbReference>
<dbReference type="CDD" id="cd00303">
    <property type="entry name" value="retropepsin_like"/>
    <property type="match status" value="1"/>
</dbReference>
<keyword evidence="6" id="KW-0064">Aspartyl protease</keyword>
<keyword evidence="14" id="KW-0233">DNA recombination</keyword>
<evidence type="ECO:0000313" key="19">
    <source>
        <dbReference type="EMBL" id="KAK8953806.1"/>
    </source>
</evidence>
<dbReference type="SUPFAM" id="SSF50630">
    <property type="entry name" value="Acid proteases"/>
    <property type="match status" value="1"/>
</dbReference>
<dbReference type="GO" id="GO:0046872">
    <property type="term" value="F:metal ion binding"/>
    <property type="evidence" value="ECO:0007669"/>
    <property type="project" value="UniProtKB-KW"/>
</dbReference>
<dbReference type="Gene3D" id="2.40.70.10">
    <property type="entry name" value="Acid Proteases"/>
    <property type="match status" value="1"/>
</dbReference>
<dbReference type="Gene3D" id="1.10.340.70">
    <property type="match status" value="1"/>
</dbReference>
<feature type="region of interest" description="Disordered" evidence="16">
    <location>
        <begin position="1501"/>
        <end position="1535"/>
    </location>
</feature>
<dbReference type="Proteomes" id="UP001418222">
    <property type="component" value="Unassembled WGS sequence"/>
</dbReference>
<dbReference type="InterPro" id="IPR001584">
    <property type="entry name" value="Integrase_cat-core"/>
</dbReference>
<dbReference type="GO" id="GO:0006508">
    <property type="term" value="P:proteolysis"/>
    <property type="evidence" value="ECO:0007669"/>
    <property type="project" value="UniProtKB-KW"/>
</dbReference>
<evidence type="ECO:0000259" key="17">
    <source>
        <dbReference type="PROSITE" id="PS50878"/>
    </source>
</evidence>
<dbReference type="PROSITE" id="PS50994">
    <property type="entry name" value="INTEGRASE"/>
    <property type="match status" value="1"/>
</dbReference>
<name>A0AAP0BXI6_9ASPA</name>
<dbReference type="PANTHER" id="PTHR37984">
    <property type="entry name" value="PROTEIN CBG26694"/>
    <property type="match status" value="1"/>
</dbReference>
<dbReference type="PROSITE" id="PS50878">
    <property type="entry name" value="RT_POL"/>
    <property type="match status" value="1"/>
</dbReference>
<sequence length="1632" mass="181166">MAPNTRLSAADTADLADATASQVALHATQIGELKTSVDALLAGQSLILSRLDALAPPRTPAPASASSTDTASLLGVPPAVPPIAPPALPVGGGGRLPQHLDVPAFSGVDPLGWIARAEQYFDLNFTPLPDRVGTTIIGLDGSALHWARWLRQSQPAISWADFKQEMVSRYDSRYTGSAIERLCSARQSADLDTYIDEFVALVTQVPGLPPDHYLGFFLQGLVPSIRSRLRTHNPRTVSDALILARAVEADLGQRPPAAPHPPGHKHSTGRDHQPRTTGHAEARTGRPTPPHRISNQDYNDLRRKGLCFRCRQPYSPQHVCAIKEFHALFGDFDTEVTMADFDALVLPDDDEPPGAAAALNILDLPFYSVGGITGPRTMKMRGTIRGRPIIIMIDSGASHNFLSDDVARALELPSQSSPHFAVALGDGSRRPTLGRCDNVDFSIGAHTFTADFYAFALGGLDAILGVAWLQTLGDVRVNWAHMSMLFHHQDQPCRLLGDATLLRSPLSARSLNRITDATFAAWLWPMQSAASPAAPPSQDLQALIAEFSDIFTTPTGLPPVRPTDHPIVLQPESTAISVRPYRYGHTQKDEIERLVREMLLGGLIRPSSSPFSSPVLLVRKKDGSWRFCVDYRELNKATVADKYPIPVIQELLDELHGATFFTKLDLRAGYHQIRVRPEDIHKTAFRTHDGHFEFVVMPFGLTNAPATFQATMNDIFRPVLRKHVLVFFDDILVFSSTWQEHLLHVRQTFSTLRRHTLAVNQKKCSFGETCVHYLGHTISADGVAMDTDKVHAVLHWPTPTSLWEVRGFLGLTGYYRRFIKDYGGIARPLTQLLKKSDDAPFAWPPAATAAFAALQSALIHAPVLAMPDFNQPFIIECDASGTGVGAVLMQNGRPIAYYSRAFSTAIRSRSAYENELMALVLAVQHWRPYLLGRPFIVRTDHHSLRYLLQQKIATPAQQIWVAKLLGYDFTIEYRSGKSNKAADALSRLTTAPELTAISRPVWDDISTLQHEADNDPKLANIRRILLANPTGHPPYSLIGGRLFHRNRLVLSSSSPSIPRLLAEFHSTPTGGHAGAFRTYRRLAATLYWPSMMRQVKAYVAACLPCQKAKYETMFPGGLLQPLPVPERIWEDIAMDFITRLPRSNGFDCILVVVDRLTKYGYFLPLCHPYTATTVADVFISDVVRLHGFPRSIVSDRDPLFLSGFWTSLFKLQGTRLRMSTAYHPQTDGQSEVLNRCLETYLRCFIGERPGSWAKWICWAEYSYNTSYHHAANMTPFEAVYGRPPPSITRYLPGECPVPTLADHLHNRDIILDSLKHHLHRAQGKMISFANRKRRDLSFQVGEKVFLKLHPYRQLSVARRPCPKLAPRFFGPFEVLSRIGAVAYRLRLPAESRIHPVFHVSQLRRVIGDHPAATHIPSDVDHAGSEPLYPANIIDRRNHLPGDAAPEEVRVAWRHRPVTEATWLIRDDFRRQFPDYCLEDKDNFPDGGIVTDAVEEPPWRVYTRRARGNADSSEASDRPADGDNTEPGGAAGVLGGPGPGGSFVRFLTLRRPCIARRIILLEVDAASLFLLDSAISPSRQSRRRCRALSREVAATPAACSSLTATSDDFYTFQRPSSLTLPPVEPPPVVGDHA</sequence>
<evidence type="ECO:0000256" key="3">
    <source>
        <dbReference type="ARBA" id="ARBA00022695"/>
    </source>
</evidence>
<dbReference type="SUPFAM" id="SSF53098">
    <property type="entry name" value="Ribonuclease H-like"/>
    <property type="match status" value="1"/>
</dbReference>
<reference evidence="19 20" key="1">
    <citation type="journal article" date="2022" name="Nat. Plants">
        <title>Genomes of leafy and leafless Platanthera orchids illuminate the evolution of mycoheterotrophy.</title>
        <authorList>
            <person name="Li M.H."/>
            <person name="Liu K.W."/>
            <person name="Li Z."/>
            <person name="Lu H.C."/>
            <person name="Ye Q.L."/>
            <person name="Zhang D."/>
            <person name="Wang J.Y."/>
            <person name="Li Y.F."/>
            <person name="Zhong Z.M."/>
            <person name="Liu X."/>
            <person name="Yu X."/>
            <person name="Liu D.K."/>
            <person name="Tu X.D."/>
            <person name="Liu B."/>
            <person name="Hao Y."/>
            <person name="Liao X.Y."/>
            <person name="Jiang Y.T."/>
            <person name="Sun W.H."/>
            <person name="Chen J."/>
            <person name="Chen Y.Q."/>
            <person name="Ai Y."/>
            <person name="Zhai J.W."/>
            <person name="Wu S.S."/>
            <person name="Zhou Z."/>
            <person name="Hsiao Y.Y."/>
            <person name="Wu W.L."/>
            <person name="Chen Y.Y."/>
            <person name="Lin Y.F."/>
            <person name="Hsu J.L."/>
            <person name="Li C.Y."/>
            <person name="Wang Z.W."/>
            <person name="Zhao X."/>
            <person name="Zhong W.Y."/>
            <person name="Ma X.K."/>
            <person name="Ma L."/>
            <person name="Huang J."/>
            <person name="Chen G.Z."/>
            <person name="Huang M.Z."/>
            <person name="Huang L."/>
            <person name="Peng D.H."/>
            <person name="Luo Y.B."/>
            <person name="Zou S.Q."/>
            <person name="Chen S.P."/>
            <person name="Lan S."/>
            <person name="Tsai W.C."/>
            <person name="Van de Peer Y."/>
            <person name="Liu Z.J."/>
        </authorList>
    </citation>
    <scope>NUCLEOTIDE SEQUENCE [LARGE SCALE GENOMIC DNA]</scope>
    <source>
        <strain evidence="19">Lor287</strain>
    </source>
</reference>
<keyword evidence="2" id="KW-0808">Transferase</keyword>
<evidence type="ECO:0000256" key="5">
    <source>
        <dbReference type="ARBA" id="ARBA00022723"/>
    </source>
</evidence>
<evidence type="ECO:0000256" key="10">
    <source>
        <dbReference type="ARBA" id="ARBA00022908"/>
    </source>
</evidence>
<evidence type="ECO:0000256" key="2">
    <source>
        <dbReference type="ARBA" id="ARBA00022679"/>
    </source>
</evidence>
<evidence type="ECO:0000256" key="6">
    <source>
        <dbReference type="ARBA" id="ARBA00022750"/>
    </source>
</evidence>
<dbReference type="Gene3D" id="3.10.20.370">
    <property type="match status" value="1"/>
</dbReference>
<dbReference type="GO" id="GO:0015074">
    <property type="term" value="P:DNA integration"/>
    <property type="evidence" value="ECO:0007669"/>
    <property type="project" value="UniProtKB-KW"/>
</dbReference>
<feature type="compositionally biased region" description="Low complexity" evidence="16">
    <location>
        <begin position="58"/>
        <end position="77"/>
    </location>
</feature>
<dbReference type="CDD" id="cd09274">
    <property type="entry name" value="RNase_HI_RT_Ty3"/>
    <property type="match status" value="1"/>
</dbReference>
<dbReference type="InterPro" id="IPR041588">
    <property type="entry name" value="Integrase_H2C2"/>
</dbReference>
<dbReference type="FunFam" id="3.10.20.370:FF:000001">
    <property type="entry name" value="Retrovirus-related Pol polyprotein from transposon 17.6-like protein"/>
    <property type="match status" value="1"/>
</dbReference>
<feature type="compositionally biased region" description="Basic and acidic residues" evidence="16">
    <location>
        <begin position="268"/>
        <end position="284"/>
    </location>
</feature>
<dbReference type="GO" id="GO:0006310">
    <property type="term" value="P:DNA recombination"/>
    <property type="evidence" value="ECO:0007669"/>
    <property type="project" value="UniProtKB-KW"/>
</dbReference>
<dbReference type="Gene3D" id="3.30.420.10">
    <property type="entry name" value="Ribonuclease H-like superfamily/Ribonuclease H"/>
    <property type="match status" value="1"/>
</dbReference>
<dbReference type="Gene3D" id="3.10.10.10">
    <property type="entry name" value="HIV Type 1 Reverse Transcriptase, subunit A, domain 1"/>
    <property type="match status" value="1"/>
</dbReference>
<evidence type="ECO:0000256" key="12">
    <source>
        <dbReference type="ARBA" id="ARBA00022932"/>
    </source>
</evidence>
<dbReference type="InterPro" id="IPR043128">
    <property type="entry name" value="Rev_trsase/Diguanyl_cyclase"/>
</dbReference>
<comment type="caution">
    <text evidence="19">The sequence shown here is derived from an EMBL/GenBank/DDBJ whole genome shotgun (WGS) entry which is preliminary data.</text>
</comment>
<dbReference type="Pfam" id="PF24626">
    <property type="entry name" value="SH3_Tf2-1"/>
    <property type="match status" value="1"/>
</dbReference>
<dbReference type="GO" id="GO:0003677">
    <property type="term" value="F:DNA binding"/>
    <property type="evidence" value="ECO:0007669"/>
    <property type="project" value="UniProtKB-KW"/>
</dbReference>
<keyword evidence="20" id="KW-1185">Reference proteome</keyword>
<gene>
    <name evidence="19" type="ORF">KSP39_PZI001806</name>
</gene>
<dbReference type="InterPro" id="IPR036397">
    <property type="entry name" value="RNaseH_sf"/>
</dbReference>
<dbReference type="GO" id="GO:0003887">
    <property type="term" value="F:DNA-directed DNA polymerase activity"/>
    <property type="evidence" value="ECO:0007669"/>
    <property type="project" value="UniProtKB-KW"/>
</dbReference>
<dbReference type="Pfam" id="PF08284">
    <property type="entry name" value="RVP_2"/>
    <property type="match status" value="1"/>
</dbReference>
<evidence type="ECO:0000256" key="16">
    <source>
        <dbReference type="SAM" id="MobiDB-lite"/>
    </source>
</evidence>
<dbReference type="EMBL" id="JBBWWQ010000002">
    <property type="protein sequence ID" value="KAK8953806.1"/>
    <property type="molecule type" value="Genomic_DNA"/>
</dbReference>
<organism evidence="19 20">
    <name type="scientific">Platanthera zijinensis</name>
    <dbReference type="NCBI Taxonomy" id="2320716"/>
    <lineage>
        <taxon>Eukaryota</taxon>
        <taxon>Viridiplantae</taxon>
        <taxon>Streptophyta</taxon>
        <taxon>Embryophyta</taxon>
        <taxon>Tracheophyta</taxon>
        <taxon>Spermatophyta</taxon>
        <taxon>Magnoliopsida</taxon>
        <taxon>Liliopsida</taxon>
        <taxon>Asparagales</taxon>
        <taxon>Orchidaceae</taxon>
        <taxon>Orchidoideae</taxon>
        <taxon>Orchideae</taxon>
        <taxon>Orchidinae</taxon>
        <taxon>Platanthera</taxon>
    </lineage>
</organism>
<dbReference type="InterPro" id="IPR056924">
    <property type="entry name" value="SH3_Tf2-1"/>
</dbReference>
<dbReference type="InterPro" id="IPR005162">
    <property type="entry name" value="Retrotrans_gag_dom"/>
</dbReference>
<dbReference type="GO" id="GO:0003964">
    <property type="term" value="F:RNA-directed DNA polymerase activity"/>
    <property type="evidence" value="ECO:0007669"/>
    <property type="project" value="UniProtKB-KW"/>
</dbReference>
<accession>A0AAP0BXI6</accession>
<dbReference type="InterPro" id="IPR021109">
    <property type="entry name" value="Peptidase_aspartic_dom_sf"/>
</dbReference>
<evidence type="ECO:0000259" key="18">
    <source>
        <dbReference type="PROSITE" id="PS50994"/>
    </source>
</evidence>
<evidence type="ECO:0000256" key="1">
    <source>
        <dbReference type="ARBA" id="ARBA00022670"/>
    </source>
</evidence>
<keyword evidence="4" id="KW-0540">Nuclease</keyword>
<dbReference type="CDD" id="cd01647">
    <property type="entry name" value="RT_LTR"/>
    <property type="match status" value="1"/>
</dbReference>
<dbReference type="FunFam" id="3.30.70.270:FF:000020">
    <property type="entry name" value="Transposon Tf2-6 polyprotein-like Protein"/>
    <property type="match status" value="1"/>
</dbReference>
<dbReference type="InterPro" id="IPR050951">
    <property type="entry name" value="Retrovirus_Pol_polyprotein"/>
</dbReference>
<feature type="region of interest" description="Disordered" evidence="16">
    <location>
        <begin position="58"/>
        <end position="78"/>
    </location>
</feature>
<dbReference type="GO" id="GO:0004190">
    <property type="term" value="F:aspartic-type endopeptidase activity"/>
    <property type="evidence" value="ECO:0007669"/>
    <property type="project" value="UniProtKB-KW"/>
</dbReference>
<keyword evidence="1" id="KW-0645">Protease</keyword>
<protein>
    <recommendedName>
        <fullName evidence="21">Reverse transcriptase</fullName>
    </recommendedName>
</protein>
<keyword evidence="5" id="KW-0479">Metal-binding</keyword>
<keyword evidence="3" id="KW-0548">Nucleotidyltransferase</keyword>
<dbReference type="InterPro" id="IPR012337">
    <property type="entry name" value="RNaseH-like_sf"/>
</dbReference>
<keyword evidence="15" id="KW-0511">Multifunctional enzyme</keyword>
<dbReference type="Pfam" id="PF17921">
    <property type="entry name" value="Integrase_H2C2"/>
    <property type="match status" value="1"/>
</dbReference>
<dbReference type="InterPro" id="IPR041577">
    <property type="entry name" value="RT_RNaseH_2"/>
</dbReference>
<dbReference type="FunFam" id="3.10.10.10:FF:000007">
    <property type="entry name" value="Retrovirus-related Pol polyprotein from transposon 17.6-like Protein"/>
    <property type="match status" value="1"/>
</dbReference>
<evidence type="ECO:0000256" key="4">
    <source>
        <dbReference type="ARBA" id="ARBA00022722"/>
    </source>
</evidence>
<evidence type="ECO:0000256" key="9">
    <source>
        <dbReference type="ARBA" id="ARBA00022842"/>
    </source>
</evidence>
<keyword evidence="8" id="KW-0378">Hydrolase</keyword>
<feature type="region of interest" description="Disordered" evidence="16">
    <location>
        <begin position="252"/>
        <end position="297"/>
    </location>
</feature>
<dbReference type="Pfam" id="PF17919">
    <property type="entry name" value="RT_RNaseH_2"/>
    <property type="match status" value="1"/>
</dbReference>
<dbReference type="PANTHER" id="PTHR37984:SF5">
    <property type="entry name" value="PROTEIN NYNRIN-LIKE"/>
    <property type="match status" value="1"/>
</dbReference>
<evidence type="ECO:0000313" key="20">
    <source>
        <dbReference type="Proteomes" id="UP001418222"/>
    </source>
</evidence>
<keyword evidence="9" id="KW-0460">Magnesium</keyword>
<keyword evidence="10" id="KW-0229">DNA integration</keyword>
<evidence type="ECO:0000256" key="13">
    <source>
        <dbReference type="ARBA" id="ARBA00023125"/>
    </source>
</evidence>
<keyword evidence="7" id="KW-0255">Endonuclease</keyword>
<dbReference type="GO" id="GO:0004519">
    <property type="term" value="F:endonuclease activity"/>
    <property type="evidence" value="ECO:0007669"/>
    <property type="project" value="UniProtKB-KW"/>
</dbReference>
<evidence type="ECO:0008006" key="21">
    <source>
        <dbReference type="Google" id="ProtNLM"/>
    </source>
</evidence>
<dbReference type="Gene3D" id="3.30.70.270">
    <property type="match status" value="2"/>
</dbReference>
<dbReference type="SUPFAM" id="SSF56672">
    <property type="entry name" value="DNA/RNA polymerases"/>
    <property type="match status" value="1"/>
</dbReference>
<evidence type="ECO:0000256" key="11">
    <source>
        <dbReference type="ARBA" id="ARBA00022918"/>
    </source>
</evidence>
<keyword evidence="12" id="KW-0239">DNA-directed DNA polymerase</keyword>
<dbReference type="InterPro" id="IPR043502">
    <property type="entry name" value="DNA/RNA_pol_sf"/>
</dbReference>
<evidence type="ECO:0000256" key="15">
    <source>
        <dbReference type="ARBA" id="ARBA00023268"/>
    </source>
</evidence>
<dbReference type="InterPro" id="IPR000477">
    <property type="entry name" value="RT_dom"/>
</dbReference>
<keyword evidence="13" id="KW-0238">DNA-binding</keyword>
<evidence type="ECO:0000256" key="14">
    <source>
        <dbReference type="ARBA" id="ARBA00023172"/>
    </source>
</evidence>
<evidence type="ECO:0000256" key="7">
    <source>
        <dbReference type="ARBA" id="ARBA00022759"/>
    </source>
</evidence>
<evidence type="ECO:0000256" key="8">
    <source>
        <dbReference type="ARBA" id="ARBA00022801"/>
    </source>
</evidence>
<keyword evidence="11" id="KW-0695">RNA-directed DNA polymerase</keyword>
<feature type="domain" description="Integrase catalytic" evidence="18">
    <location>
        <begin position="1119"/>
        <end position="1283"/>
    </location>
</feature>